<keyword evidence="5 9" id="KW-0067">ATP-binding</keyword>
<keyword evidence="16" id="KW-1185">Reference proteome</keyword>
<keyword evidence="4" id="KW-0418">Kinase</keyword>
<feature type="binding site" evidence="9">
    <location>
        <position position="211"/>
    </location>
    <ligand>
        <name>ATP</name>
        <dbReference type="ChEBI" id="CHEBI:30616"/>
    </ligand>
</feature>
<evidence type="ECO:0000256" key="2">
    <source>
        <dbReference type="ARBA" id="ARBA00022679"/>
    </source>
</evidence>
<dbReference type="Gene3D" id="3.30.200.20">
    <property type="entry name" value="Phosphorylase Kinase, domain 1"/>
    <property type="match status" value="1"/>
</dbReference>
<evidence type="ECO:0000313" key="16">
    <source>
        <dbReference type="Proteomes" id="UP000276991"/>
    </source>
</evidence>
<dbReference type="Pfam" id="PF00168">
    <property type="entry name" value="C2"/>
    <property type="match status" value="1"/>
</dbReference>
<dbReference type="InterPro" id="IPR011009">
    <property type="entry name" value="Kinase-like_dom_sf"/>
</dbReference>
<dbReference type="InterPro" id="IPR017441">
    <property type="entry name" value="Protein_kinase_ATP_BS"/>
</dbReference>
<dbReference type="InterPro" id="IPR000008">
    <property type="entry name" value="C2_dom"/>
</dbReference>
<dbReference type="CDD" id="cd00192">
    <property type="entry name" value="PTKc"/>
    <property type="match status" value="1"/>
</dbReference>
<dbReference type="InterPro" id="IPR000980">
    <property type="entry name" value="SH2"/>
</dbReference>
<evidence type="ECO:0000256" key="10">
    <source>
        <dbReference type="SAM" id="Coils"/>
    </source>
</evidence>
<feature type="compositionally biased region" description="Acidic residues" evidence="11">
    <location>
        <begin position="578"/>
        <end position="589"/>
    </location>
</feature>
<dbReference type="GO" id="GO:0004715">
    <property type="term" value="F:non-membrane spanning protein tyrosine kinase activity"/>
    <property type="evidence" value="ECO:0007669"/>
    <property type="project" value="UniProtKB-EC"/>
</dbReference>
<dbReference type="SMART" id="SM00239">
    <property type="entry name" value="C2"/>
    <property type="match status" value="1"/>
</dbReference>
<dbReference type="InterPro" id="IPR037772">
    <property type="entry name" value="C2_Freud"/>
</dbReference>
<dbReference type="PROSITE" id="PS50004">
    <property type="entry name" value="C2"/>
    <property type="match status" value="1"/>
</dbReference>
<dbReference type="InterPro" id="IPR039725">
    <property type="entry name" value="CC2D1A/B"/>
</dbReference>
<evidence type="ECO:0000313" key="15">
    <source>
        <dbReference type="EMBL" id="VBB28145.1"/>
    </source>
</evidence>
<dbReference type="Pfam" id="PF21528">
    <property type="entry name" value="CC2D1A-B_DM14"/>
    <property type="match status" value="2"/>
</dbReference>
<dbReference type="GO" id="GO:0005524">
    <property type="term" value="F:ATP binding"/>
    <property type="evidence" value="ECO:0007669"/>
    <property type="project" value="UniProtKB-UniRule"/>
</dbReference>
<dbReference type="SUPFAM" id="SSF56112">
    <property type="entry name" value="Protein kinase-like (PK-like)"/>
    <property type="match status" value="1"/>
</dbReference>
<accession>A0A498S867</accession>
<dbReference type="GO" id="GO:0001227">
    <property type="term" value="F:DNA-binding transcription repressor activity, RNA polymerase II-specific"/>
    <property type="evidence" value="ECO:0007669"/>
    <property type="project" value="InterPro"/>
</dbReference>
<dbReference type="SUPFAM" id="SSF49562">
    <property type="entry name" value="C2 domain (Calcium/lipid-binding domain, CaLB)"/>
    <property type="match status" value="1"/>
</dbReference>
<reference evidence="15 16" key="1">
    <citation type="submission" date="2018-08" db="EMBL/GenBank/DDBJ databases">
        <authorList>
            <person name="Laetsch R D."/>
            <person name="Stevens L."/>
            <person name="Kumar S."/>
            <person name="Blaxter L. M."/>
        </authorList>
    </citation>
    <scope>NUCLEOTIDE SEQUENCE [LARGE SCALE GENOMIC DNA]</scope>
</reference>
<dbReference type="Proteomes" id="UP000276991">
    <property type="component" value="Unassembled WGS sequence"/>
</dbReference>
<evidence type="ECO:0000256" key="1">
    <source>
        <dbReference type="ARBA" id="ARBA00010672"/>
    </source>
</evidence>
<comment type="catalytic activity">
    <reaction evidence="7">
        <text>L-tyrosyl-[protein] + ATP = O-phospho-L-tyrosyl-[protein] + ADP + H(+)</text>
        <dbReference type="Rhea" id="RHEA:10596"/>
        <dbReference type="Rhea" id="RHEA-COMP:10136"/>
        <dbReference type="Rhea" id="RHEA-COMP:20101"/>
        <dbReference type="ChEBI" id="CHEBI:15378"/>
        <dbReference type="ChEBI" id="CHEBI:30616"/>
        <dbReference type="ChEBI" id="CHEBI:46858"/>
        <dbReference type="ChEBI" id="CHEBI:61978"/>
        <dbReference type="ChEBI" id="CHEBI:456216"/>
        <dbReference type="EC" id="2.7.10.2"/>
    </reaction>
</comment>
<dbReference type="InterPro" id="IPR006608">
    <property type="entry name" value="CC2D1A/B_DM14"/>
</dbReference>
<evidence type="ECO:0000256" key="8">
    <source>
        <dbReference type="PROSITE-ProRule" id="PRU00191"/>
    </source>
</evidence>
<feature type="compositionally biased region" description="Basic and acidic residues" evidence="11">
    <location>
        <begin position="551"/>
        <end position="563"/>
    </location>
</feature>
<feature type="region of interest" description="Disordered" evidence="11">
    <location>
        <begin position="551"/>
        <end position="589"/>
    </location>
</feature>
<dbReference type="STRING" id="6277.A0A498S867"/>
<dbReference type="InterPro" id="IPR036860">
    <property type="entry name" value="SH2_dom_sf"/>
</dbReference>
<dbReference type="Gene3D" id="2.60.40.150">
    <property type="entry name" value="C2 domain"/>
    <property type="match status" value="1"/>
</dbReference>
<dbReference type="CDD" id="cd08690">
    <property type="entry name" value="C2_Freud-1"/>
    <property type="match status" value="1"/>
</dbReference>
<protein>
    <submittedName>
        <fullName evidence="15">Uncharacterized protein</fullName>
    </submittedName>
</protein>
<evidence type="ECO:0000256" key="6">
    <source>
        <dbReference type="ARBA" id="ARBA00023137"/>
    </source>
</evidence>
<gene>
    <name evidence="15" type="ORF">NAV_LOCUS2975</name>
</gene>
<feature type="domain" description="C2" evidence="13">
    <location>
        <begin position="1102"/>
        <end position="1228"/>
    </location>
</feature>
<feature type="coiled-coil region" evidence="10">
    <location>
        <begin position="639"/>
        <end position="666"/>
    </location>
</feature>
<name>A0A498S867_ACAVI</name>
<proteinExistence type="inferred from homology"/>
<keyword evidence="10" id="KW-0175">Coiled coil</keyword>
<dbReference type="PRINTS" id="PR00109">
    <property type="entry name" value="TYRKINASE"/>
</dbReference>
<dbReference type="InterPro" id="IPR008266">
    <property type="entry name" value="Tyr_kinase_AS"/>
</dbReference>
<dbReference type="PANTHER" id="PTHR13076:SF9">
    <property type="entry name" value="COILED-COIL AND C2 DOMAIN-CONTAINING PROTEIN 1-LIKE"/>
    <property type="match status" value="1"/>
</dbReference>
<sequence>MFIWLKAEISVLGYDHAESFNSNKDSMELHQTMVSKNIKVGESHGPKKSFKKQKPVGSFVGKVLVEANDNLLSETYYHGIVNCMDVEKLLLRDGDFLFGISEDDEEQSIVWVVRYNRDLWAFNIGLTEKGQYFVNQKCFKKITEMVSDYIRTRKPIHEKLPIVVKRPVPHPAWVISHDRVQLKDELGQGAFGRVFKAVLQDGHTFMTVAVKTYAGQMSNKTKRASFLQEAKVMREYKHENLVQFIGIACQKEPLMIIIEFCGGGSLLKYLRKKGAHLGIATRYRFGKEASAGLKYLEEKRCIHRDIAARNCLLTEFEMMVRAYQKKRIIFIIQLKIGDFGLSINEQQASSPELQLPTKWLSPEAIKSMQFTTKSDVWAFGVLLFEIFTDGREPYYGMSNAQVRKKLTDGSKYRMEIPLEIPPGIAELIKKCWMEEPKQRPTFKEIKANGVSDKFPISFEDFLPTSDLPGKRTQGSVILVLWIREWLATSRLIYHSSISTMDFQLLEKDMYGDVENDEELMAELLALEAEERAAGHMSSACTNKGHECNTRQHALDHESAEQASRRTSGAYGISSISDVSDEDLDDNDGDDVNDPELLAELSDLVRQEDDAACEIEPLTSSEPPVPSKSLYESTVDMILVRKLQELKEEYTSALEAAKEKNDVLRAKRYQRGLSKIEELVRKAQTGKMVDENEIPVSIKAIRSIELCAGKAGASVISKTEISTEPVLPAEVKQATAEEINELSSTYRKPIKNLLRGEQLSMELTSRRESYIKNAKAASACDKKKAYEYYIVAKQFDEAIKAVNDGRVTECEENELPPPAMPYRSTKHDEILSVPTTLMDGLQQRMQKYKSLCDQSQAENDDRKYRMNARILKRYEDALKACRSNRPIDISELPCPPGYPPLPSTGSMTTTSANGMVIPQRPLPEVGPFAAPEPSISGRQSRQKQQLDFLLKRQLQFKEAAIAAKKKGDITTAKKFLLAAKGFDRMITASKNGLPVNIEKTPVPPQVRASANTLKPSLEHHTSFDAAIKGTPTEVFATMERDLIYQVKLCEECRLAFTQLGDVTRVKMFETWSSVSKRDLILLRELAKRGAAVPQFRYETRNIPSAEICFEIDENHIELTIIKITEAKLPAGWKSSDGYLFVKYNFAFPHDAHQTGKTKVIASTNSPEYNQKFLLTINRKTKQLQRVIKRNCLKFEIYQKGGFLRSDKLIATADCKLIDLEEKVHIHESIDLMEGRKKTGGKLNYRVRIREPLGGKKLSIRQKKWLILEL</sequence>
<dbReference type="OrthoDB" id="19996at2759"/>
<dbReference type="SMART" id="SM00219">
    <property type="entry name" value="TyrKc"/>
    <property type="match status" value="1"/>
</dbReference>
<dbReference type="InterPro" id="IPR000719">
    <property type="entry name" value="Prot_kinase_dom"/>
</dbReference>
<dbReference type="AlphaFoldDB" id="A0A498S867"/>
<evidence type="ECO:0000259" key="13">
    <source>
        <dbReference type="PROSITE" id="PS50004"/>
    </source>
</evidence>
<dbReference type="SUPFAM" id="SSF55550">
    <property type="entry name" value="SH2 domain"/>
    <property type="match status" value="1"/>
</dbReference>
<feature type="domain" description="SH2" evidence="12">
    <location>
        <begin position="76"/>
        <end position="168"/>
    </location>
</feature>
<evidence type="ECO:0000256" key="3">
    <source>
        <dbReference type="ARBA" id="ARBA00022741"/>
    </source>
</evidence>
<feature type="domain" description="Protein kinase" evidence="14">
    <location>
        <begin position="180"/>
        <end position="462"/>
    </location>
</feature>
<evidence type="ECO:0000256" key="4">
    <source>
        <dbReference type="ARBA" id="ARBA00022777"/>
    </source>
</evidence>
<evidence type="ECO:0000259" key="14">
    <source>
        <dbReference type="PROSITE" id="PS50011"/>
    </source>
</evidence>
<dbReference type="PANTHER" id="PTHR13076">
    <property type="entry name" value="COILED-COIL AND C2 DOMAIN-CONTAINING PROTEIN 1-LIKE"/>
    <property type="match status" value="1"/>
</dbReference>
<dbReference type="Gene3D" id="3.30.505.10">
    <property type="entry name" value="SH2 domain"/>
    <property type="match status" value="1"/>
</dbReference>
<comment type="similarity">
    <text evidence="1">Belongs to the CC2D1 family.</text>
</comment>
<keyword evidence="6" id="KW-0829">Tyrosine-protein kinase</keyword>
<dbReference type="InterPro" id="IPR001245">
    <property type="entry name" value="Ser-Thr/Tyr_kinase_cat_dom"/>
</dbReference>
<evidence type="ECO:0000256" key="11">
    <source>
        <dbReference type="SAM" id="MobiDB-lite"/>
    </source>
</evidence>
<dbReference type="InterPro" id="IPR020635">
    <property type="entry name" value="Tyr_kinase_cat_dom"/>
</dbReference>
<keyword evidence="3 9" id="KW-0547">Nucleotide-binding</keyword>
<dbReference type="EMBL" id="UPTC01000353">
    <property type="protein sequence ID" value="VBB28145.1"/>
    <property type="molecule type" value="Genomic_DNA"/>
</dbReference>
<dbReference type="Gene3D" id="1.10.510.10">
    <property type="entry name" value="Transferase(Phosphotransferase) domain 1"/>
    <property type="match status" value="1"/>
</dbReference>
<dbReference type="SMART" id="SM00685">
    <property type="entry name" value="DM14"/>
    <property type="match status" value="4"/>
</dbReference>
<dbReference type="PROSITE" id="PS50001">
    <property type="entry name" value="SH2"/>
    <property type="match status" value="1"/>
</dbReference>
<keyword evidence="2" id="KW-0808">Transferase</keyword>
<dbReference type="PROSITE" id="PS50011">
    <property type="entry name" value="PROTEIN_KINASE_DOM"/>
    <property type="match status" value="1"/>
</dbReference>
<keyword evidence="8" id="KW-0727">SH2 domain</keyword>
<evidence type="ECO:0000256" key="9">
    <source>
        <dbReference type="PROSITE-ProRule" id="PRU10141"/>
    </source>
</evidence>
<dbReference type="PROSITE" id="PS00107">
    <property type="entry name" value="PROTEIN_KINASE_ATP"/>
    <property type="match status" value="1"/>
</dbReference>
<evidence type="ECO:0000256" key="7">
    <source>
        <dbReference type="ARBA" id="ARBA00051245"/>
    </source>
</evidence>
<organism evidence="15 16">
    <name type="scientific">Acanthocheilonema viteae</name>
    <name type="common">Filarial nematode worm</name>
    <name type="synonym">Dipetalonema viteae</name>
    <dbReference type="NCBI Taxonomy" id="6277"/>
    <lineage>
        <taxon>Eukaryota</taxon>
        <taxon>Metazoa</taxon>
        <taxon>Ecdysozoa</taxon>
        <taxon>Nematoda</taxon>
        <taxon>Chromadorea</taxon>
        <taxon>Rhabditida</taxon>
        <taxon>Spirurina</taxon>
        <taxon>Spiruromorpha</taxon>
        <taxon>Filarioidea</taxon>
        <taxon>Onchocercidae</taxon>
        <taxon>Acanthocheilonema</taxon>
    </lineage>
</organism>
<dbReference type="InterPro" id="IPR035892">
    <property type="entry name" value="C2_domain_sf"/>
</dbReference>
<dbReference type="PROSITE" id="PS00109">
    <property type="entry name" value="PROTEIN_KINASE_TYR"/>
    <property type="match status" value="1"/>
</dbReference>
<dbReference type="Pfam" id="PF07714">
    <property type="entry name" value="PK_Tyr_Ser-Thr"/>
    <property type="match status" value="1"/>
</dbReference>
<evidence type="ECO:0000256" key="5">
    <source>
        <dbReference type="ARBA" id="ARBA00022840"/>
    </source>
</evidence>
<evidence type="ECO:0000259" key="12">
    <source>
        <dbReference type="PROSITE" id="PS50001"/>
    </source>
</evidence>